<dbReference type="Proteomes" id="UP000596827">
    <property type="component" value="Unassembled WGS sequence"/>
</dbReference>
<evidence type="ECO:0000259" key="1">
    <source>
        <dbReference type="Pfam" id="PF04993"/>
    </source>
</evidence>
<feature type="domain" description="TfoX N-terminal" evidence="1">
    <location>
        <begin position="13"/>
        <end position="105"/>
    </location>
</feature>
<evidence type="ECO:0000313" key="3">
    <source>
        <dbReference type="Proteomes" id="UP000596827"/>
    </source>
</evidence>
<proteinExistence type="predicted"/>
<gene>
    <name evidence="2" type="ORF">H8R02_14820</name>
</gene>
<dbReference type="Gene3D" id="3.30.1460.30">
    <property type="entry name" value="YgaC/TfoX-N like chaperone"/>
    <property type="match status" value="1"/>
</dbReference>
<reference evidence="2" key="1">
    <citation type="submission" date="2020-08" db="EMBL/GenBank/DDBJ databases">
        <title>Ramlibacter sp. GTP1 16S ribosomal RNA gene genome sequencing and assembly.</title>
        <authorList>
            <person name="Kang M."/>
        </authorList>
    </citation>
    <scope>NUCLEOTIDE SEQUENCE</scope>
    <source>
        <strain evidence="2">GTP1</strain>
    </source>
</reference>
<accession>A0A923S2R2</accession>
<dbReference type="InterPro" id="IPR047525">
    <property type="entry name" value="TfoX-like"/>
</dbReference>
<keyword evidence="3" id="KW-1185">Reference proteome</keyword>
<protein>
    <submittedName>
        <fullName evidence="2">TfoX/Sxy family protein</fullName>
    </submittedName>
</protein>
<name>A0A923S2R2_9BURK</name>
<evidence type="ECO:0000313" key="2">
    <source>
        <dbReference type="EMBL" id="MBC5765739.1"/>
    </source>
</evidence>
<organism evidence="2 3">
    <name type="scientific">Ramlibacter albus</name>
    <dbReference type="NCBI Taxonomy" id="2079448"/>
    <lineage>
        <taxon>Bacteria</taxon>
        <taxon>Pseudomonadati</taxon>
        <taxon>Pseudomonadota</taxon>
        <taxon>Betaproteobacteria</taxon>
        <taxon>Burkholderiales</taxon>
        <taxon>Comamonadaceae</taxon>
        <taxon>Ramlibacter</taxon>
    </lineage>
</organism>
<dbReference type="RefSeq" id="WP_187082214.1">
    <property type="nucleotide sequence ID" value="NZ_JACORU010000005.1"/>
</dbReference>
<dbReference type="InterPro" id="IPR007076">
    <property type="entry name" value="TfoX_N"/>
</dbReference>
<dbReference type="PANTHER" id="PTHR36121:SF1">
    <property type="entry name" value="PROTEIN SXY"/>
    <property type="match status" value="1"/>
</dbReference>
<dbReference type="EMBL" id="JACORU010000005">
    <property type="protein sequence ID" value="MBC5765739.1"/>
    <property type="molecule type" value="Genomic_DNA"/>
</dbReference>
<dbReference type="Pfam" id="PF04993">
    <property type="entry name" value="TfoX_N"/>
    <property type="match status" value="1"/>
</dbReference>
<dbReference type="AlphaFoldDB" id="A0A923S2R2"/>
<dbReference type="PANTHER" id="PTHR36121">
    <property type="entry name" value="PROTEIN SXY"/>
    <property type="match status" value="1"/>
</dbReference>
<dbReference type="SUPFAM" id="SSF159894">
    <property type="entry name" value="YgaC/TfoX-N like"/>
    <property type="match status" value="1"/>
</dbReference>
<sequence length="118" mass="13172">MTVQEGFAEYCRELLAPVGEVQGKRMFGGYGLYVDGWFVAIIVGDTLYLKADGETQQHFIDAGGRRFVYEIRGKQQGMGYWTVPTEAMDSPALMAPWARLALDAARRAAPARKAKPRR</sequence>
<comment type="caution">
    <text evidence="2">The sequence shown here is derived from an EMBL/GenBank/DDBJ whole genome shotgun (WGS) entry which is preliminary data.</text>
</comment>